<feature type="domain" description="DUF3857" evidence="3">
    <location>
        <begin position="74"/>
        <end position="204"/>
    </location>
</feature>
<feature type="chain" id="PRO_5032364907" evidence="1">
    <location>
        <begin position="25"/>
        <end position="664"/>
    </location>
</feature>
<dbReference type="EMBL" id="JACHKT010000012">
    <property type="protein sequence ID" value="MBB6003379.1"/>
    <property type="molecule type" value="Genomic_DNA"/>
</dbReference>
<dbReference type="Proteomes" id="UP000524404">
    <property type="component" value="Unassembled WGS sequence"/>
</dbReference>
<organism evidence="4 5">
    <name type="scientific">Arcicella rosea</name>
    <dbReference type="NCBI Taxonomy" id="502909"/>
    <lineage>
        <taxon>Bacteria</taxon>
        <taxon>Pseudomonadati</taxon>
        <taxon>Bacteroidota</taxon>
        <taxon>Cytophagia</taxon>
        <taxon>Cytophagales</taxon>
        <taxon>Flectobacillaceae</taxon>
        <taxon>Arcicella</taxon>
    </lineage>
</organism>
<dbReference type="InterPro" id="IPR024618">
    <property type="entry name" value="DUF3857"/>
</dbReference>
<dbReference type="Gene3D" id="2.60.40.3140">
    <property type="match status" value="1"/>
</dbReference>
<comment type="caution">
    <text evidence="4">The sequence shown here is derived from an EMBL/GenBank/DDBJ whole genome shotgun (WGS) entry which is preliminary data.</text>
</comment>
<gene>
    <name evidence="4" type="ORF">HNP25_002035</name>
</gene>
<evidence type="ECO:0000313" key="5">
    <source>
        <dbReference type="Proteomes" id="UP000524404"/>
    </source>
</evidence>
<keyword evidence="1" id="KW-0732">Signal</keyword>
<evidence type="ECO:0000313" key="4">
    <source>
        <dbReference type="EMBL" id="MBB6003379.1"/>
    </source>
</evidence>
<keyword evidence="4" id="KW-0378">Hydrolase</keyword>
<keyword evidence="5" id="KW-1185">Reference proteome</keyword>
<dbReference type="Gene3D" id="3.10.620.30">
    <property type="match status" value="1"/>
</dbReference>
<sequence length="664" mass="75799">MKNTFLKRILVGFFLVLVTFSINAQNSPIKYGKVEMADLQMKSYAKDTAAEAVVLCDFGTHNYTYRSGQGGLKVVYERHRRIKILKKAGYEWATYSFALSNSRTGTAREYALNIKGATYNLVDGKIVTTKLEKSSIFLEKKSENLMIQKITLPNVQEGSVIEYSYRIESDFDTEIRTWEFQRGIPTLWSEYQVKVPDFYQFQLITQGYEPFVVSSITKESLNFGPGLESVAATYYRFVQKDVPALKVEPYITTIEDYRSQVEFEISAYVPTGGIPKHFSSTWNDFSKTLTNYDNFGRLLNKGGFLKEVAATIKATAKDSLSKIQAAYNYVAKNMTWNQQRSFMASGSLKKAFEAKTGNSADLNLMLIALLRELDIEADPVVLSTRDNGRVLDYYVLERKFNYVIAAVDVQGQWLLIDATEPSMPLGTLPIRCLNGKGRWIHGESGDWVELKTNEKLAKTLIANFEIVPEGQIKGQLSINHISYAAHDERMEIKRDTKAKYIDNLKKSHNNWEVKKVEFEDENEIERPLQVKLDLNINEGVGVAGDRIYFNPMIGEGENKNPFTTLERKYPVDFGTLIEDSFIATYTIPKGYVIEEMPKSMRVNLPEDAGRFAFMVAKSEDVITISSKITLKKTMYFAEEYELLKRFYDQIIQKHAEQIVLKKAQ</sequence>
<feature type="signal peptide" evidence="1">
    <location>
        <begin position="1"/>
        <end position="24"/>
    </location>
</feature>
<dbReference type="RefSeq" id="WP_184133825.1">
    <property type="nucleotide sequence ID" value="NZ_JACHKT010000012.1"/>
</dbReference>
<accession>A0A841EPS4</accession>
<proteinExistence type="predicted"/>
<feature type="domain" description="Transglutaminase-like" evidence="2">
    <location>
        <begin position="307"/>
        <end position="418"/>
    </location>
</feature>
<evidence type="ECO:0000259" key="3">
    <source>
        <dbReference type="Pfam" id="PF12969"/>
    </source>
</evidence>
<dbReference type="GO" id="GO:0008233">
    <property type="term" value="F:peptidase activity"/>
    <property type="evidence" value="ECO:0007669"/>
    <property type="project" value="UniProtKB-KW"/>
</dbReference>
<dbReference type="InterPro" id="IPR038765">
    <property type="entry name" value="Papain-like_cys_pep_sf"/>
</dbReference>
<dbReference type="InterPro" id="IPR002931">
    <property type="entry name" value="Transglutaminase-like"/>
</dbReference>
<dbReference type="Gene3D" id="2.60.120.1130">
    <property type="match status" value="1"/>
</dbReference>
<protein>
    <submittedName>
        <fullName evidence="4">Transglutaminase-like putative cysteine protease</fullName>
    </submittedName>
</protein>
<dbReference type="GO" id="GO:0006508">
    <property type="term" value="P:proteolysis"/>
    <property type="evidence" value="ECO:0007669"/>
    <property type="project" value="UniProtKB-KW"/>
</dbReference>
<evidence type="ECO:0000256" key="1">
    <source>
        <dbReference type="SAM" id="SignalP"/>
    </source>
</evidence>
<keyword evidence="4" id="KW-0645">Protease</keyword>
<dbReference type="Pfam" id="PF01841">
    <property type="entry name" value="Transglut_core"/>
    <property type="match status" value="1"/>
</dbReference>
<dbReference type="SUPFAM" id="SSF54001">
    <property type="entry name" value="Cysteine proteinases"/>
    <property type="match status" value="1"/>
</dbReference>
<reference evidence="4 5" key="1">
    <citation type="submission" date="2020-08" db="EMBL/GenBank/DDBJ databases">
        <title>Functional genomics of gut bacteria from endangered species of beetles.</title>
        <authorList>
            <person name="Carlos-Shanley C."/>
        </authorList>
    </citation>
    <scope>NUCLEOTIDE SEQUENCE [LARGE SCALE GENOMIC DNA]</scope>
    <source>
        <strain evidence="4 5">S00070</strain>
    </source>
</reference>
<evidence type="ECO:0000259" key="2">
    <source>
        <dbReference type="Pfam" id="PF01841"/>
    </source>
</evidence>
<name>A0A841EPS4_9BACT</name>
<dbReference type="Pfam" id="PF12969">
    <property type="entry name" value="DUF3857"/>
    <property type="match status" value="1"/>
</dbReference>
<dbReference type="AlphaFoldDB" id="A0A841EPS4"/>